<dbReference type="RefSeq" id="WP_353897325.1">
    <property type="nucleotide sequence ID" value="NZ_JBEVCJ010000026.1"/>
</dbReference>
<evidence type="ECO:0000313" key="5">
    <source>
        <dbReference type="EMBL" id="MET1256742.1"/>
    </source>
</evidence>
<proteinExistence type="inferred from homology"/>
<reference evidence="5 6" key="1">
    <citation type="submission" date="2024-06" db="EMBL/GenBank/DDBJ databases">
        <authorList>
            <person name="Li F."/>
        </authorList>
    </citation>
    <scope>NUCLEOTIDE SEQUENCE [LARGE SCALE GENOMIC DNA]</scope>
    <source>
        <strain evidence="5 6">GXAS 311</strain>
    </source>
</reference>
<name>A0ABV2BXS5_9GAMM</name>
<comment type="subunit">
    <text evidence="3">Homodimer.</text>
</comment>
<comment type="similarity">
    <text evidence="1 3">Belongs to the PhoU family.</text>
</comment>
<comment type="caution">
    <text evidence="5">The sequence shown here is derived from an EMBL/GenBank/DDBJ whole genome shotgun (WGS) entry which is preliminary data.</text>
</comment>
<evidence type="ECO:0000259" key="4">
    <source>
        <dbReference type="Pfam" id="PF01895"/>
    </source>
</evidence>
<evidence type="ECO:0000256" key="3">
    <source>
        <dbReference type="PIRNR" id="PIRNR003107"/>
    </source>
</evidence>
<dbReference type="PANTHER" id="PTHR42930:SF3">
    <property type="entry name" value="PHOSPHATE-SPECIFIC TRANSPORT SYSTEM ACCESSORY PROTEIN PHOU"/>
    <property type="match status" value="1"/>
</dbReference>
<accession>A0ABV2BXS5</accession>
<evidence type="ECO:0000256" key="2">
    <source>
        <dbReference type="ARBA" id="ARBA00022592"/>
    </source>
</evidence>
<dbReference type="Pfam" id="PF01895">
    <property type="entry name" value="PhoU"/>
    <property type="match status" value="2"/>
</dbReference>
<keyword evidence="6" id="KW-1185">Reference proteome</keyword>
<sequence>MENDLHLTQHISKRFNEELEEVRNQVLKMGGLVEQQVRQGLTSLLNSDLTLAQHVVDDDVRVNQMEVDIDEACTQILARRQPAASDLRLMVSIIKTITDLERIGDEAVKLGKNARKLSDDGRNARQYIELRHLGEHVIEILNKALTAYARMDVAAALEIIKSDRVIDEEFDNISRLLITKMMEDPREIKNALRISWCARALERVGDHTKNICEYIVYLVKGKDVRHTSVEEIHRKITDFS</sequence>
<gene>
    <name evidence="5" type="primary">phoU</name>
    <name evidence="5" type="ORF">ABVT43_16490</name>
</gene>
<keyword evidence="3" id="KW-0813">Transport</keyword>
<dbReference type="SUPFAM" id="SSF109755">
    <property type="entry name" value="PhoU-like"/>
    <property type="match status" value="1"/>
</dbReference>
<evidence type="ECO:0000313" key="6">
    <source>
        <dbReference type="Proteomes" id="UP001548189"/>
    </source>
</evidence>
<dbReference type="Gene3D" id="1.20.58.220">
    <property type="entry name" value="Phosphate transport system protein phou homolog 2, domain 2"/>
    <property type="match status" value="2"/>
</dbReference>
<comment type="function">
    <text evidence="3">Plays a role in the regulation of phosphate uptake.</text>
</comment>
<dbReference type="Proteomes" id="UP001548189">
    <property type="component" value="Unassembled WGS sequence"/>
</dbReference>
<dbReference type="InterPro" id="IPR026022">
    <property type="entry name" value="PhoU_dom"/>
</dbReference>
<dbReference type="InterPro" id="IPR038078">
    <property type="entry name" value="PhoU-like_sf"/>
</dbReference>
<feature type="domain" description="PhoU" evidence="4">
    <location>
        <begin position="130"/>
        <end position="215"/>
    </location>
</feature>
<comment type="subcellular location">
    <subcellularLocation>
        <location evidence="3">Cytoplasm</location>
    </subcellularLocation>
</comment>
<dbReference type="NCBIfam" id="TIGR02135">
    <property type="entry name" value="phoU_full"/>
    <property type="match status" value="1"/>
</dbReference>
<dbReference type="InterPro" id="IPR028366">
    <property type="entry name" value="PhoU"/>
</dbReference>
<protein>
    <recommendedName>
        <fullName evidence="3">Phosphate-specific transport system accessory protein PhoU</fullName>
    </recommendedName>
</protein>
<dbReference type="EMBL" id="JBEVCJ010000026">
    <property type="protein sequence ID" value="MET1256742.1"/>
    <property type="molecule type" value="Genomic_DNA"/>
</dbReference>
<keyword evidence="2 3" id="KW-0592">Phosphate transport</keyword>
<feature type="domain" description="PhoU" evidence="4">
    <location>
        <begin position="26"/>
        <end position="112"/>
    </location>
</feature>
<keyword evidence="3" id="KW-0963">Cytoplasm</keyword>
<dbReference type="PIRSF" id="PIRSF003107">
    <property type="entry name" value="PhoU"/>
    <property type="match status" value="1"/>
</dbReference>
<dbReference type="PANTHER" id="PTHR42930">
    <property type="entry name" value="PHOSPHATE-SPECIFIC TRANSPORT SYSTEM ACCESSORY PROTEIN PHOU"/>
    <property type="match status" value="1"/>
</dbReference>
<organism evidence="5 6">
    <name type="scientific">Aliikangiella maris</name>
    <dbReference type="NCBI Taxonomy" id="3162458"/>
    <lineage>
        <taxon>Bacteria</taxon>
        <taxon>Pseudomonadati</taxon>
        <taxon>Pseudomonadota</taxon>
        <taxon>Gammaproteobacteria</taxon>
        <taxon>Oceanospirillales</taxon>
        <taxon>Pleioneaceae</taxon>
        <taxon>Aliikangiella</taxon>
    </lineage>
</organism>
<evidence type="ECO:0000256" key="1">
    <source>
        <dbReference type="ARBA" id="ARBA00008107"/>
    </source>
</evidence>